<accession>A0A1B1YAB2</accession>
<dbReference type="EMBL" id="CP014672">
    <property type="protein sequence ID" value="ANW97695.1"/>
    <property type="molecule type" value="Genomic_DNA"/>
</dbReference>
<dbReference type="PANTHER" id="PTHR46558:SF4">
    <property type="entry name" value="DNA-BIDING PHAGE PROTEIN"/>
    <property type="match status" value="1"/>
</dbReference>
<evidence type="ECO:0000259" key="2">
    <source>
        <dbReference type="PROSITE" id="PS50943"/>
    </source>
</evidence>
<dbReference type="PANTHER" id="PTHR46558">
    <property type="entry name" value="TRACRIPTIONAL REGULATORY PROTEIN-RELATED-RELATED"/>
    <property type="match status" value="1"/>
</dbReference>
<dbReference type="GO" id="GO:0003677">
    <property type="term" value="F:DNA binding"/>
    <property type="evidence" value="ECO:0007669"/>
    <property type="project" value="UniProtKB-KW"/>
</dbReference>
<dbReference type="SMART" id="SM00530">
    <property type="entry name" value="HTH_XRE"/>
    <property type="match status" value="1"/>
</dbReference>
<dbReference type="SUPFAM" id="SSF47413">
    <property type="entry name" value="lambda repressor-like DNA-binding domains"/>
    <property type="match status" value="1"/>
</dbReference>
<keyword evidence="1" id="KW-0238">DNA-binding</keyword>
<dbReference type="InterPro" id="IPR001387">
    <property type="entry name" value="Cro/C1-type_HTH"/>
</dbReference>
<evidence type="ECO:0000313" key="4">
    <source>
        <dbReference type="Proteomes" id="UP000092971"/>
    </source>
</evidence>
<evidence type="ECO:0000256" key="1">
    <source>
        <dbReference type="ARBA" id="ARBA00023125"/>
    </source>
</evidence>
<proteinExistence type="predicted"/>
<evidence type="ECO:0000313" key="3">
    <source>
        <dbReference type="EMBL" id="ANW97695.1"/>
    </source>
</evidence>
<protein>
    <recommendedName>
        <fullName evidence="2">HTH cro/C1-type domain-containing protein</fullName>
    </recommendedName>
</protein>
<dbReference type="Pfam" id="PF01381">
    <property type="entry name" value="HTH_3"/>
    <property type="match status" value="1"/>
</dbReference>
<dbReference type="Proteomes" id="UP000092971">
    <property type="component" value="Chromosome"/>
</dbReference>
<dbReference type="RefSeq" id="WP_065821238.1">
    <property type="nucleotide sequence ID" value="NZ_CP014672.1"/>
</dbReference>
<dbReference type="PROSITE" id="PS50943">
    <property type="entry name" value="HTH_CROC1"/>
    <property type="match status" value="1"/>
</dbReference>
<dbReference type="OrthoDB" id="1973831at2"/>
<dbReference type="AlphaFoldDB" id="A0A1B1YAB2"/>
<dbReference type="InterPro" id="IPR010982">
    <property type="entry name" value="Lambda_DNA-bd_dom_sf"/>
</dbReference>
<dbReference type="Gene3D" id="1.10.260.40">
    <property type="entry name" value="lambda repressor-like DNA-binding domains"/>
    <property type="match status" value="1"/>
</dbReference>
<feature type="domain" description="HTH cro/C1-type" evidence="2">
    <location>
        <begin position="8"/>
        <end position="62"/>
    </location>
</feature>
<reference evidence="3 4" key="1">
    <citation type="submission" date="2016-02" db="EMBL/GenBank/DDBJ databases">
        <title>Comparison of Clostridium stercorarium subspecies using comparative genomics and transcriptomics.</title>
        <authorList>
            <person name="Schellenberg J."/>
            <person name="Thallinger G."/>
            <person name="Levin D.B."/>
            <person name="Zhang X."/>
            <person name="Alvare G."/>
            <person name="Fristensky B."/>
            <person name="Sparling R."/>
        </authorList>
    </citation>
    <scope>NUCLEOTIDE SEQUENCE [LARGE SCALE GENOMIC DNA]</scope>
    <source>
        <strain evidence="3 4">DSM 2910</strain>
    </source>
</reference>
<organism evidence="3 4">
    <name type="scientific">Thermoclostridium stercorarium subsp. thermolacticum DSM 2910</name>
    <dbReference type="NCBI Taxonomy" id="1121336"/>
    <lineage>
        <taxon>Bacteria</taxon>
        <taxon>Bacillati</taxon>
        <taxon>Bacillota</taxon>
        <taxon>Clostridia</taxon>
        <taxon>Eubacteriales</taxon>
        <taxon>Oscillospiraceae</taxon>
        <taxon>Thermoclostridium</taxon>
    </lineage>
</organism>
<name>A0A1B1YAB2_THEST</name>
<dbReference type="CDD" id="cd00093">
    <property type="entry name" value="HTH_XRE"/>
    <property type="match status" value="1"/>
</dbReference>
<sequence>MSILGNNIKKYRELKGLTQKQLADAIGKSKNVISNWENGLNKPDADTIENLCWVLGVDANTLLGWDKPEQIKRDAEELANKLLSNPKTRYLLSIVKDLPENDIELITNFAKRLMEKSDV</sequence>
<gene>
    <name evidence="3" type="ORF">CSTERTH_00935</name>
</gene>